<dbReference type="Pfam" id="PF00535">
    <property type="entry name" value="Glycos_transf_2"/>
    <property type="match status" value="1"/>
</dbReference>
<accession>A0A7H1RYB6</accession>
<gene>
    <name evidence="2" type="ORF">IC807_06485</name>
</gene>
<evidence type="ECO:0000313" key="2">
    <source>
        <dbReference type="EMBL" id="QNU19255.1"/>
    </source>
</evidence>
<dbReference type="PANTHER" id="PTHR43630">
    <property type="entry name" value="POLY-BETA-1,6-N-ACETYL-D-GLUCOSAMINE SYNTHASE"/>
    <property type="match status" value="1"/>
</dbReference>
<evidence type="ECO:0000259" key="1">
    <source>
        <dbReference type="Pfam" id="PF00535"/>
    </source>
</evidence>
<dbReference type="InterPro" id="IPR011990">
    <property type="entry name" value="TPR-like_helical_dom_sf"/>
</dbReference>
<dbReference type="PANTHER" id="PTHR43630:SF2">
    <property type="entry name" value="GLYCOSYLTRANSFERASE"/>
    <property type="match status" value="1"/>
</dbReference>
<dbReference type="SUPFAM" id="SSF48452">
    <property type="entry name" value="TPR-like"/>
    <property type="match status" value="1"/>
</dbReference>
<evidence type="ECO:0000313" key="3">
    <source>
        <dbReference type="Proteomes" id="UP000516388"/>
    </source>
</evidence>
<keyword evidence="2" id="KW-0808">Transferase</keyword>
<protein>
    <submittedName>
        <fullName evidence="2">Glycosyltransferase</fullName>
    </submittedName>
</protein>
<name>A0A7H1RYB6_9BACL</name>
<dbReference type="InterPro" id="IPR019734">
    <property type="entry name" value="TPR_rpt"/>
</dbReference>
<proteinExistence type="predicted"/>
<dbReference type="CDD" id="cd02511">
    <property type="entry name" value="Beta4Glucosyltransferase"/>
    <property type="match status" value="1"/>
</dbReference>
<dbReference type="KEGG" id="gza:IC807_06485"/>
<dbReference type="RefSeq" id="WP_020755762.1">
    <property type="nucleotide sequence ID" value="NZ_CP061470.1"/>
</dbReference>
<dbReference type="EMBL" id="CP061470">
    <property type="protein sequence ID" value="QNU19255.1"/>
    <property type="molecule type" value="Genomic_DNA"/>
</dbReference>
<dbReference type="SUPFAM" id="SSF53448">
    <property type="entry name" value="Nucleotide-diphospho-sugar transferases"/>
    <property type="match status" value="1"/>
</dbReference>
<keyword evidence="3" id="KW-1185">Reference proteome</keyword>
<dbReference type="Proteomes" id="UP000516388">
    <property type="component" value="Chromosome"/>
</dbReference>
<dbReference type="AlphaFoldDB" id="A0A7H1RYB6"/>
<dbReference type="Gene3D" id="1.25.40.10">
    <property type="entry name" value="Tetratricopeptide repeat domain"/>
    <property type="match status" value="2"/>
</dbReference>
<dbReference type="InterPro" id="IPR029044">
    <property type="entry name" value="Nucleotide-diphossugar_trans"/>
</dbReference>
<dbReference type="Gene3D" id="3.90.550.10">
    <property type="entry name" value="Spore Coat Polysaccharide Biosynthesis Protein SpsA, Chain A"/>
    <property type="match status" value="1"/>
</dbReference>
<dbReference type="InterPro" id="IPR001173">
    <property type="entry name" value="Glyco_trans_2-like"/>
</dbReference>
<dbReference type="GO" id="GO:0016740">
    <property type="term" value="F:transferase activity"/>
    <property type="evidence" value="ECO:0007669"/>
    <property type="project" value="UniProtKB-KW"/>
</dbReference>
<dbReference type="SMART" id="SM00028">
    <property type="entry name" value="TPR"/>
    <property type="match status" value="4"/>
</dbReference>
<organism evidence="2 3">
    <name type="scientific">Geobacillus zalihae</name>
    <dbReference type="NCBI Taxonomy" id="213419"/>
    <lineage>
        <taxon>Bacteria</taxon>
        <taxon>Bacillati</taxon>
        <taxon>Bacillota</taxon>
        <taxon>Bacilli</taxon>
        <taxon>Bacillales</taxon>
        <taxon>Anoxybacillaceae</taxon>
        <taxon>Geobacillus</taxon>
    </lineage>
</organism>
<reference evidence="2 3" key="1">
    <citation type="submission" date="2020-09" db="EMBL/GenBank/DDBJ databases">
        <title>Complete Geobacillus genomes through the use of hybrid genome assembly.</title>
        <authorList>
            <person name="Vera D.L."/>
            <person name="Venkateswaran K."/>
            <person name="Singh N.K."/>
            <person name="Landry K."/>
        </authorList>
    </citation>
    <scope>NUCLEOTIDE SEQUENCE [LARGE SCALE GENOMIC DNA]</scope>
    <source>
        <strain evidence="2 3">SURF-189</strain>
    </source>
</reference>
<feature type="domain" description="Glycosyltransferase 2-like" evidence="1">
    <location>
        <begin position="22"/>
        <end position="118"/>
    </location>
</feature>
<sequence>MMHIVKQQHGRKEGARKLITISLCMIVKNEEDVLARCLDSVQHLVDEIVIVDTGSTDRTKEIARSYTARVIDFPWSDDFSAARNFSFSHATMDYIFWLDADDILPAEEQTKFLTLKRTLSSDIDSVTMIYSLAQDEYGKTISSVRRNRLVKRSSGFRWHGMVHEYLEVWGTILNSDITIIHQPNRCASDRNLQIYERQLAQGAEFSPRDLFYFANELFDHQQYERAIQYYEQFLQTKKGWVEDCIAACGKLADCFYALGDEEQAFRYVYQSFEYDTPRAECCCRLGYYFLQRKQYRLAAFWYHLATQLTMPSDSWGFVHHACWTWLSHLQLCVCYFYMGEYELAYQHNEKAKQYVPHHPAVLHNECLLQSILAAESTFHQTDES</sequence>